<feature type="transmembrane region" description="Helical" evidence="6">
    <location>
        <begin position="141"/>
        <end position="161"/>
    </location>
</feature>
<feature type="transmembrane region" description="Helical" evidence="6">
    <location>
        <begin position="40"/>
        <end position="59"/>
    </location>
</feature>
<evidence type="ECO:0000256" key="4">
    <source>
        <dbReference type="ARBA" id="ARBA00022989"/>
    </source>
</evidence>
<dbReference type="InterPro" id="IPR002797">
    <property type="entry name" value="Polysacc_synth"/>
</dbReference>
<gene>
    <name evidence="8" type="primary">wzx</name>
</gene>
<evidence type="ECO:0000256" key="6">
    <source>
        <dbReference type="SAM" id="Phobius"/>
    </source>
</evidence>
<feature type="transmembrane region" description="Helical" evidence="6">
    <location>
        <begin position="322"/>
        <end position="344"/>
    </location>
</feature>
<keyword evidence="3 6" id="KW-0812">Transmembrane</keyword>
<feature type="transmembrane region" description="Helical" evidence="6">
    <location>
        <begin position="79"/>
        <end position="101"/>
    </location>
</feature>
<dbReference type="RefSeq" id="WP_029865681.1">
    <property type="nucleotide sequence ID" value="NZ_JAMPYU010000007.1"/>
</dbReference>
<dbReference type="InterPro" id="IPR050833">
    <property type="entry name" value="Poly_Biosynth_Transport"/>
</dbReference>
<sequence length="408" mass="46126">MKKLIKNYSYMLVVQVITYLVPILTIPFIIRSIGIEKFGLVSFSQSFLMFFYLIVDFGFSISATKEFSVSKSRQEDENILAKVFCAKLILLFLSLSILVILVTSVDMFYENRLLHLTSFLWVVGQGFSPIWYFQGKEDLKIYTLVQAVSKLIYLIFIIILVNGQSDYMMIPLINGLVAILATAFLYGFLFFKFKLSFLVFDISLRAVTQALKVSYSYFLSRVSVVLYSTANVFFLGLYAPSSVVGYYAVSEKLYLAVQSLASPIVQVLYPYMCKTRDVVTFRKIVVIVFVSVLFGIFVLFNYSTLFLSLISNGDVSDISIDVINILLVAIVFSVISMLHGYPLLGALGFPNYANNSVMLASVFHLSGIIMMYYFDMLSPTSLAVLIVLTQGIDCLYRLFFVKKLGLLK</sequence>
<keyword evidence="4 6" id="KW-1133">Transmembrane helix</keyword>
<feature type="transmembrane region" description="Helical" evidence="6">
    <location>
        <begin position="380"/>
        <end position="400"/>
    </location>
</feature>
<dbReference type="Pfam" id="PF01943">
    <property type="entry name" value="Polysacc_synt"/>
    <property type="match status" value="1"/>
</dbReference>
<dbReference type="PANTHER" id="PTHR30250">
    <property type="entry name" value="PST FAMILY PREDICTED COLANIC ACID TRANSPORTER"/>
    <property type="match status" value="1"/>
</dbReference>
<keyword evidence="2" id="KW-1003">Cell membrane</keyword>
<feature type="transmembrane region" description="Helical" evidence="6">
    <location>
        <begin position="113"/>
        <end position="134"/>
    </location>
</feature>
<proteinExistence type="predicted"/>
<evidence type="ECO:0000256" key="1">
    <source>
        <dbReference type="ARBA" id="ARBA00004651"/>
    </source>
</evidence>
<dbReference type="EMBL" id="MK473643">
    <property type="protein sequence ID" value="QFF90355.1"/>
    <property type="molecule type" value="Genomic_DNA"/>
</dbReference>
<feature type="transmembrane region" description="Helical" evidence="6">
    <location>
        <begin position="284"/>
        <end position="310"/>
    </location>
</feature>
<evidence type="ECO:0000313" key="7">
    <source>
        <dbReference type="EMBL" id="QFF90334.1"/>
    </source>
</evidence>
<feature type="transmembrane region" description="Helical" evidence="6">
    <location>
        <begin position="224"/>
        <end position="247"/>
    </location>
</feature>
<name>A0A5P5X550_VIBPH</name>
<evidence type="ECO:0000313" key="8">
    <source>
        <dbReference type="EMBL" id="QFF90355.1"/>
    </source>
</evidence>
<organism evidence="8">
    <name type="scientific">Vibrio parahaemolyticus</name>
    <dbReference type="NCBI Taxonomy" id="670"/>
    <lineage>
        <taxon>Bacteria</taxon>
        <taxon>Pseudomonadati</taxon>
        <taxon>Pseudomonadota</taxon>
        <taxon>Gammaproteobacteria</taxon>
        <taxon>Vibrionales</taxon>
        <taxon>Vibrionaceae</taxon>
        <taxon>Vibrio</taxon>
    </lineage>
</organism>
<reference evidence="8" key="1">
    <citation type="journal article" date="2019" name="Int. J. Food Microbiol.">
        <title>Developing a novel molecular serotyping system based on capsular polysaccharide synthesis gene clusters of Vibrio parahaemolyticus.</title>
        <authorList>
            <person name="Pang Y."/>
            <person name="Guo X."/>
            <person name="Tian X."/>
            <person name="Liu F."/>
            <person name="Wang L."/>
            <person name="Wu J."/>
            <person name="Zhang S."/>
            <person name="Li S."/>
            <person name="Liu B."/>
        </authorList>
    </citation>
    <scope>NUCLEOTIDE SEQUENCE</scope>
    <source>
        <strain evidence="7">G2884</strain>
        <strain evidence="8">G3558</strain>
    </source>
</reference>
<evidence type="ECO:0000256" key="2">
    <source>
        <dbReference type="ARBA" id="ARBA00022475"/>
    </source>
</evidence>
<evidence type="ECO:0000256" key="5">
    <source>
        <dbReference type="ARBA" id="ARBA00023136"/>
    </source>
</evidence>
<comment type="subcellular location">
    <subcellularLocation>
        <location evidence="1">Cell membrane</location>
        <topology evidence="1">Multi-pass membrane protein</topology>
    </subcellularLocation>
</comment>
<feature type="transmembrane region" description="Helical" evidence="6">
    <location>
        <begin position="167"/>
        <end position="191"/>
    </location>
</feature>
<dbReference type="PANTHER" id="PTHR30250:SF11">
    <property type="entry name" value="O-ANTIGEN TRANSPORTER-RELATED"/>
    <property type="match status" value="1"/>
</dbReference>
<evidence type="ECO:0000256" key="3">
    <source>
        <dbReference type="ARBA" id="ARBA00022692"/>
    </source>
</evidence>
<feature type="transmembrane region" description="Helical" evidence="6">
    <location>
        <begin position="253"/>
        <end position="272"/>
    </location>
</feature>
<dbReference type="AlphaFoldDB" id="A0A5P5X550"/>
<dbReference type="GO" id="GO:0005886">
    <property type="term" value="C:plasma membrane"/>
    <property type="evidence" value="ECO:0007669"/>
    <property type="project" value="UniProtKB-SubCell"/>
</dbReference>
<dbReference type="EMBL" id="MK473642">
    <property type="protein sequence ID" value="QFF90334.1"/>
    <property type="molecule type" value="Genomic_DNA"/>
</dbReference>
<accession>A0A5P5X550</accession>
<feature type="transmembrane region" description="Helical" evidence="6">
    <location>
        <begin position="356"/>
        <end position="374"/>
    </location>
</feature>
<feature type="transmembrane region" description="Helical" evidence="6">
    <location>
        <begin position="12"/>
        <end position="34"/>
    </location>
</feature>
<protein>
    <submittedName>
        <fullName evidence="8">O-antigen transporter</fullName>
    </submittedName>
    <submittedName>
        <fullName evidence="7">Polysaccharide biosynthesis protein</fullName>
    </submittedName>
</protein>
<keyword evidence="5 6" id="KW-0472">Membrane</keyword>